<name>A0A1M6JXH2_9FLAO</name>
<keyword evidence="7 10" id="KW-0238">DNA-binding</keyword>
<dbReference type="NCBIfam" id="TIGR00287">
    <property type="entry name" value="cas1"/>
    <property type="match status" value="1"/>
</dbReference>
<dbReference type="InterPro" id="IPR042211">
    <property type="entry name" value="CRISPR-assoc_Cas1_N"/>
</dbReference>
<keyword evidence="8 10" id="KW-0464">Manganese</keyword>
<dbReference type="EMBL" id="FQYX01000023">
    <property type="protein sequence ID" value="SHJ51372.1"/>
    <property type="molecule type" value="Genomic_DNA"/>
</dbReference>
<organism evidence="11 12">
    <name type="scientific">Arenibacter nanhaiticus</name>
    <dbReference type="NCBI Taxonomy" id="558155"/>
    <lineage>
        <taxon>Bacteria</taxon>
        <taxon>Pseudomonadati</taxon>
        <taxon>Bacteroidota</taxon>
        <taxon>Flavobacteriia</taxon>
        <taxon>Flavobacteriales</taxon>
        <taxon>Flavobacteriaceae</taxon>
        <taxon>Arenibacter</taxon>
    </lineage>
</organism>
<dbReference type="PANTHER" id="PTHR34353">
    <property type="entry name" value="CRISPR-ASSOCIATED ENDONUCLEASE CAS1 1"/>
    <property type="match status" value="1"/>
</dbReference>
<evidence type="ECO:0000313" key="12">
    <source>
        <dbReference type="Proteomes" id="UP000184231"/>
    </source>
</evidence>
<comment type="function">
    <text evidence="10">CRISPR (clustered regularly interspaced short palindromic repeat), is an adaptive immune system that provides protection against mobile genetic elements (viruses, transposable elements and conjugative plasmids). CRISPR clusters contain spacers, sequences complementary to antecedent mobile elements, and target invading nucleic acids. CRISPR clusters are transcribed and processed into CRISPR RNA (crRNA). Acts as a dsDNA endonuclease. Involved in the integration of spacer DNA into the CRISPR cassette.</text>
</comment>
<dbReference type="InterPro" id="IPR002729">
    <property type="entry name" value="CRISPR-assoc_Cas1"/>
</dbReference>
<gene>
    <name evidence="10" type="primary">cas1</name>
    <name evidence="11" type="ORF">SAMN04487911_12355</name>
</gene>
<dbReference type="InterPro" id="IPR050646">
    <property type="entry name" value="Cas1"/>
</dbReference>
<dbReference type="GO" id="GO:0051607">
    <property type="term" value="P:defense response to virus"/>
    <property type="evidence" value="ECO:0007669"/>
    <property type="project" value="UniProtKB-UniRule"/>
</dbReference>
<evidence type="ECO:0000256" key="10">
    <source>
        <dbReference type="HAMAP-Rule" id="MF_01470"/>
    </source>
</evidence>
<dbReference type="EC" id="3.1.-.-" evidence="10"/>
<evidence type="ECO:0000256" key="5">
    <source>
        <dbReference type="ARBA" id="ARBA00022842"/>
    </source>
</evidence>
<dbReference type="GO" id="GO:0043571">
    <property type="term" value="P:maintenance of CRISPR repeat elements"/>
    <property type="evidence" value="ECO:0007669"/>
    <property type="project" value="UniProtKB-UniRule"/>
</dbReference>
<keyword evidence="12" id="KW-1185">Reference proteome</keyword>
<protein>
    <recommendedName>
        <fullName evidence="10">CRISPR-associated endonuclease Cas1</fullName>
        <ecNumber evidence="10">3.1.-.-</ecNumber>
    </recommendedName>
</protein>
<accession>A0A1M6JXH2</accession>
<dbReference type="GO" id="GO:0046872">
    <property type="term" value="F:metal ion binding"/>
    <property type="evidence" value="ECO:0007669"/>
    <property type="project" value="UniProtKB-UniRule"/>
</dbReference>
<evidence type="ECO:0000256" key="1">
    <source>
        <dbReference type="ARBA" id="ARBA00022722"/>
    </source>
</evidence>
<keyword evidence="5 10" id="KW-0460">Magnesium</keyword>
<keyword evidence="6 10" id="KW-0051">Antiviral defense</keyword>
<comment type="subunit">
    <text evidence="9 10">Homodimer, forms a heterotetramer with a Cas2 homodimer.</text>
</comment>
<dbReference type="GO" id="GO:0004519">
    <property type="term" value="F:endonuclease activity"/>
    <property type="evidence" value="ECO:0007669"/>
    <property type="project" value="UniProtKB-UniRule"/>
</dbReference>
<dbReference type="STRING" id="558155.SAMN04487911_12355"/>
<keyword evidence="3 10" id="KW-0255">Endonuclease</keyword>
<keyword evidence="1 10" id="KW-0540">Nuclease</keyword>
<dbReference type="AlphaFoldDB" id="A0A1M6JXH2"/>
<dbReference type="HAMAP" id="MF_01470">
    <property type="entry name" value="Cas1"/>
    <property type="match status" value="1"/>
</dbReference>
<keyword evidence="4 10" id="KW-0378">Hydrolase</keyword>
<dbReference type="Proteomes" id="UP000184231">
    <property type="component" value="Unassembled WGS sequence"/>
</dbReference>
<dbReference type="Gene3D" id="1.20.120.920">
    <property type="entry name" value="CRISPR-associated endonuclease Cas1, C-terminal domain"/>
    <property type="match status" value="1"/>
</dbReference>
<dbReference type="PANTHER" id="PTHR34353:SF2">
    <property type="entry name" value="CRISPR-ASSOCIATED ENDONUCLEASE CAS1 1"/>
    <property type="match status" value="1"/>
</dbReference>
<dbReference type="GO" id="GO:0003677">
    <property type="term" value="F:DNA binding"/>
    <property type="evidence" value="ECO:0007669"/>
    <property type="project" value="UniProtKB-KW"/>
</dbReference>
<feature type="binding site" evidence="10">
    <location>
        <position position="172"/>
    </location>
    <ligand>
        <name>Mn(2+)</name>
        <dbReference type="ChEBI" id="CHEBI:29035"/>
    </ligand>
</feature>
<comment type="cofactor">
    <cofactor evidence="10">
        <name>Mg(2+)</name>
        <dbReference type="ChEBI" id="CHEBI:18420"/>
    </cofactor>
    <cofactor evidence="10">
        <name>Mn(2+)</name>
        <dbReference type="ChEBI" id="CHEBI:29035"/>
    </cofactor>
</comment>
<evidence type="ECO:0000313" key="11">
    <source>
        <dbReference type="EMBL" id="SHJ51372.1"/>
    </source>
</evidence>
<comment type="similarity">
    <text evidence="10">Belongs to the CRISPR-associated endonuclease Cas1 family.</text>
</comment>
<evidence type="ECO:0000256" key="4">
    <source>
        <dbReference type="ARBA" id="ARBA00022801"/>
    </source>
</evidence>
<reference evidence="11 12" key="1">
    <citation type="submission" date="2016-11" db="EMBL/GenBank/DDBJ databases">
        <authorList>
            <person name="Jaros S."/>
            <person name="Januszkiewicz K."/>
            <person name="Wedrychowicz H."/>
        </authorList>
    </citation>
    <scope>NUCLEOTIDE SEQUENCE [LARGE SCALE GENOMIC DNA]</scope>
    <source>
        <strain evidence="11 12">CGMCC 1.8863</strain>
    </source>
</reference>
<dbReference type="Gene3D" id="3.100.10.20">
    <property type="entry name" value="CRISPR-associated endonuclease Cas1, N-terminal domain"/>
    <property type="match status" value="1"/>
</dbReference>
<feature type="binding site" evidence="10">
    <location>
        <position position="237"/>
    </location>
    <ligand>
        <name>Mn(2+)</name>
        <dbReference type="ChEBI" id="CHEBI:29035"/>
    </ligand>
</feature>
<evidence type="ECO:0000256" key="9">
    <source>
        <dbReference type="ARBA" id="ARBA00038592"/>
    </source>
</evidence>
<dbReference type="InterPro" id="IPR042206">
    <property type="entry name" value="CRISPR-assoc_Cas1_C"/>
</dbReference>
<proteinExistence type="inferred from homology"/>
<feature type="binding site" evidence="10">
    <location>
        <position position="252"/>
    </location>
    <ligand>
        <name>Mn(2+)</name>
        <dbReference type="ChEBI" id="CHEBI:29035"/>
    </ligand>
</feature>
<keyword evidence="2 10" id="KW-0479">Metal-binding</keyword>
<evidence type="ECO:0000256" key="2">
    <source>
        <dbReference type="ARBA" id="ARBA00022723"/>
    </source>
</evidence>
<evidence type="ECO:0000256" key="3">
    <source>
        <dbReference type="ARBA" id="ARBA00022759"/>
    </source>
</evidence>
<dbReference type="Pfam" id="PF01867">
    <property type="entry name" value="Cas_Cas1"/>
    <property type="match status" value="1"/>
</dbReference>
<dbReference type="GO" id="GO:0016787">
    <property type="term" value="F:hydrolase activity"/>
    <property type="evidence" value="ECO:0007669"/>
    <property type="project" value="UniProtKB-KW"/>
</dbReference>
<evidence type="ECO:0000256" key="6">
    <source>
        <dbReference type="ARBA" id="ARBA00023118"/>
    </source>
</evidence>
<sequence length="334" mass="38628">MLMQIFINTYGTYLHVKDDMFEIKVRDDKSKPFKVNHIAAHKITSFIVSKGAALTTDAIALALKHNIDIVIVENNGHPMGRFWHSKLGSTTKIRKQQLVASLSEIGLYWIKTWLSQKLENQADFLNGLKKHRKKQHVYLDEKAEAILSFRQKISETNAKEVAAVADSFRGWEGSAGRHYFEALSVCIPSNFAFKGRSFRPAQDEFNALLNYAYGVLYSRIERALMLAGLDPFVGFMHRDDYNSKSLVYDFIEPYRIYAENFVFKLFTSKRMNKSYFEHFTRGVSLNQEGKAFFVPEYLEYLDSDKIKYKGRLQTRLNAVQLEAHRFANTLLEQS</sequence>
<evidence type="ECO:0000256" key="7">
    <source>
        <dbReference type="ARBA" id="ARBA00023125"/>
    </source>
</evidence>
<evidence type="ECO:0000256" key="8">
    <source>
        <dbReference type="ARBA" id="ARBA00023211"/>
    </source>
</evidence>
<dbReference type="CDD" id="cd09634">
    <property type="entry name" value="Cas1_I-II-III"/>
    <property type="match status" value="1"/>
</dbReference>